<feature type="compositionally biased region" description="Low complexity" evidence="1">
    <location>
        <begin position="8"/>
        <end position="27"/>
    </location>
</feature>
<evidence type="ECO:0000256" key="2">
    <source>
        <dbReference type="SAM" id="Phobius"/>
    </source>
</evidence>
<accession>A0AA37XD93</accession>
<proteinExistence type="predicted"/>
<reference evidence="3" key="2">
    <citation type="submission" date="2023-02" db="EMBL/GenBank/DDBJ databases">
        <authorList>
            <person name="Sun Q."/>
            <person name="Mori K."/>
        </authorList>
    </citation>
    <scope>NUCLEOTIDE SEQUENCE</scope>
    <source>
        <strain evidence="3">NBRC 112290</strain>
    </source>
</reference>
<keyword evidence="2" id="KW-1133">Transmembrane helix</keyword>
<feature type="transmembrane region" description="Helical" evidence="2">
    <location>
        <begin position="187"/>
        <end position="208"/>
    </location>
</feature>
<name>A0AA37XD93_9MICO</name>
<feature type="transmembrane region" description="Helical" evidence="2">
    <location>
        <begin position="101"/>
        <end position="126"/>
    </location>
</feature>
<feature type="region of interest" description="Disordered" evidence="1">
    <location>
        <begin position="1"/>
        <end position="29"/>
    </location>
</feature>
<gene>
    <name evidence="3" type="ORF">GCM10025875_06350</name>
</gene>
<feature type="transmembrane region" description="Helical" evidence="2">
    <location>
        <begin position="49"/>
        <end position="70"/>
    </location>
</feature>
<dbReference type="AlphaFoldDB" id="A0AA37XD93"/>
<keyword evidence="2" id="KW-0472">Membrane</keyword>
<keyword evidence="2" id="KW-0812">Transmembrane</keyword>
<evidence type="ECO:0000313" key="4">
    <source>
        <dbReference type="Proteomes" id="UP001157161"/>
    </source>
</evidence>
<dbReference type="Proteomes" id="UP001157161">
    <property type="component" value="Unassembled WGS sequence"/>
</dbReference>
<dbReference type="EMBL" id="BSUM01000001">
    <property type="protein sequence ID" value="GMA30643.1"/>
    <property type="molecule type" value="Genomic_DNA"/>
</dbReference>
<reference evidence="3" key="1">
    <citation type="journal article" date="2014" name="Int. J. Syst. Evol. Microbiol.">
        <title>Complete genome sequence of Corynebacterium casei LMG S-19264T (=DSM 44701T), isolated from a smear-ripened cheese.</title>
        <authorList>
            <consortium name="US DOE Joint Genome Institute (JGI-PGF)"/>
            <person name="Walter F."/>
            <person name="Albersmeier A."/>
            <person name="Kalinowski J."/>
            <person name="Ruckert C."/>
        </authorList>
    </citation>
    <scope>NUCLEOTIDE SEQUENCE</scope>
    <source>
        <strain evidence="3">NBRC 112290</strain>
    </source>
</reference>
<evidence type="ECO:0000313" key="3">
    <source>
        <dbReference type="EMBL" id="GMA30643.1"/>
    </source>
</evidence>
<feature type="transmembrane region" description="Helical" evidence="2">
    <location>
        <begin position="278"/>
        <end position="304"/>
    </location>
</feature>
<feature type="transmembrane region" description="Helical" evidence="2">
    <location>
        <begin position="156"/>
        <end position="181"/>
    </location>
</feature>
<feature type="transmembrane region" description="Helical" evidence="2">
    <location>
        <begin position="245"/>
        <end position="266"/>
    </location>
</feature>
<protein>
    <recommendedName>
        <fullName evidence="5">Glycerophosphoryl diester phosphodiesterase membrane domain-containing protein</fullName>
    </recommendedName>
</protein>
<keyword evidence="4" id="KW-1185">Reference proteome</keyword>
<sequence length="317" mass="30900">MGDGDTNAPVAAPSASSARPSGDAPGARGLGELTERVVARIRTLPRSTWAVGAGVVIVAGAVEVAAARLLPSGGAADALLSAAGVDATAWGEESQAQLRLLVAQVTASALATVLGAITTVVVVGWAARALALQSAGCAAGAGTVWRALRRRVPGMLALAGGTALAVALALLVPAGLGALATATGSDALVALAIVLGTALAVVALGRWLPVVVIALPQHATTDDGGARGSLRRAASLVHGERWRLIGIWLLSVIVLVITAGVVTAPFTALGAMLGGSAAWGAAGSTAASAITGPLGALVCAVVHAELVERHGDGRSAA</sequence>
<evidence type="ECO:0008006" key="5">
    <source>
        <dbReference type="Google" id="ProtNLM"/>
    </source>
</evidence>
<organism evidence="3 4">
    <name type="scientific">Litorihabitans aurantiacus</name>
    <dbReference type="NCBI Taxonomy" id="1930061"/>
    <lineage>
        <taxon>Bacteria</taxon>
        <taxon>Bacillati</taxon>
        <taxon>Actinomycetota</taxon>
        <taxon>Actinomycetes</taxon>
        <taxon>Micrococcales</taxon>
        <taxon>Beutenbergiaceae</taxon>
        <taxon>Litorihabitans</taxon>
    </lineage>
</organism>
<dbReference type="RefSeq" id="WP_284249317.1">
    <property type="nucleotide sequence ID" value="NZ_BSUM01000001.1"/>
</dbReference>
<evidence type="ECO:0000256" key="1">
    <source>
        <dbReference type="SAM" id="MobiDB-lite"/>
    </source>
</evidence>
<comment type="caution">
    <text evidence="3">The sequence shown here is derived from an EMBL/GenBank/DDBJ whole genome shotgun (WGS) entry which is preliminary data.</text>
</comment>